<dbReference type="Proteomes" id="UP000031802">
    <property type="component" value="Unassembled WGS sequence"/>
</dbReference>
<dbReference type="Pfam" id="PF23855">
    <property type="entry name" value="DUF7218"/>
    <property type="match status" value="1"/>
</dbReference>
<dbReference type="InterPro" id="IPR011112">
    <property type="entry name" value="Rho-like_N"/>
</dbReference>
<reference evidence="4" key="1">
    <citation type="submission" date="2014-04" db="EMBL/GenBank/DDBJ databases">
        <title>Whole-Genome optical mapping and complete genome sequence of Sphingobacterium deserti sp. nov., a new spaces isolated from desert in the west of China.</title>
        <authorList>
            <person name="Teng C."/>
            <person name="Zhou Z."/>
            <person name="Li X."/>
            <person name="Chen M."/>
            <person name="Lin M."/>
            <person name="Wang L."/>
            <person name="Su S."/>
            <person name="Zhang C."/>
            <person name="Zhang W."/>
        </authorList>
    </citation>
    <scope>NUCLEOTIDE SEQUENCE [LARGE SCALE GENOMIC DNA]</scope>
    <source>
        <strain evidence="4">ACCC05744</strain>
    </source>
</reference>
<dbReference type="PATRIC" id="fig|1229276.3.peg.3693"/>
<dbReference type="EMBL" id="JJMU01000066">
    <property type="protein sequence ID" value="KGE12536.1"/>
    <property type="molecule type" value="Genomic_DNA"/>
</dbReference>
<evidence type="ECO:0000259" key="2">
    <source>
        <dbReference type="Pfam" id="PF07498"/>
    </source>
</evidence>
<dbReference type="InterPro" id="IPR036269">
    <property type="entry name" value="Rho_N_sf"/>
</dbReference>
<dbReference type="InterPro" id="IPR055642">
    <property type="entry name" value="DUF7218"/>
</dbReference>
<accession>A0A0B8SZ12</accession>
<keyword evidence="4" id="KW-1185">Reference proteome</keyword>
<gene>
    <name evidence="3" type="ORF">DI53_3576</name>
</gene>
<comment type="caution">
    <text evidence="3">The sequence shown here is derived from an EMBL/GenBank/DDBJ whole genome shotgun (WGS) entry which is preliminary data.</text>
</comment>
<sequence>MAKSKNPHIKNEAQYSALREQGASKEKAARIANSKNASKMGGHASKLDERTVKELLEEAKNLGIANRHKMKKQDLINAIRNH</sequence>
<dbReference type="eggNOG" id="ENOG5032ZGI">
    <property type="taxonomic scope" value="Bacteria"/>
</dbReference>
<evidence type="ECO:0000313" key="4">
    <source>
        <dbReference type="Proteomes" id="UP000031802"/>
    </source>
</evidence>
<evidence type="ECO:0000313" key="3">
    <source>
        <dbReference type="EMBL" id="KGE12536.1"/>
    </source>
</evidence>
<feature type="domain" description="Rho termination factor-like N-terminal" evidence="2">
    <location>
        <begin position="49"/>
        <end position="79"/>
    </location>
</feature>
<proteinExistence type="predicted"/>
<dbReference type="RefSeq" id="WP_037502911.1">
    <property type="nucleotide sequence ID" value="NZ_JJMU01000066.1"/>
</dbReference>
<evidence type="ECO:0000256" key="1">
    <source>
        <dbReference type="SAM" id="MobiDB-lite"/>
    </source>
</evidence>
<feature type="region of interest" description="Disordered" evidence="1">
    <location>
        <begin position="1"/>
        <end position="47"/>
    </location>
</feature>
<protein>
    <recommendedName>
        <fullName evidence="2">Rho termination factor-like N-terminal domain-containing protein</fullName>
    </recommendedName>
</protein>
<dbReference type="OrthoDB" id="215254at2"/>
<organism evidence="3 4">
    <name type="scientific">Sphingobacterium deserti</name>
    <dbReference type="NCBI Taxonomy" id="1229276"/>
    <lineage>
        <taxon>Bacteria</taxon>
        <taxon>Pseudomonadati</taxon>
        <taxon>Bacteroidota</taxon>
        <taxon>Sphingobacteriia</taxon>
        <taxon>Sphingobacteriales</taxon>
        <taxon>Sphingobacteriaceae</taxon>
        <taxon>Sphingobacterium</taxon>
    </lineage>
</organism>
<dbReference type="SUPFAM" id="SSF68912">
    <property type="entry name" value="Rho N-terminal domain-like"/>
    <property type="match status" value="1"/>
</dbReference>
<reference evidence="3 4" key="2">
    <citation type="journal article" date="2015" name="PLoS ONE">
        <title>Whole-Genome Optical Mapping and Finished Genome Sequence of Sphingobacterium deserti sp. nov., a New Species Isolated from the Western Desert of China.</title>
        <authorList>
            <person name="Teng C."/>
            <person name="Zhou Z."/>
            <person name="Molnar I."/>
            <person name="Li X."/>
            <person name="Tang R."/>
            <person name="Chen M."/>
            <person name="Wang L."/>
            <person name="Su S."/>
            <person name="Zhang W."/>
            <person name="Lin M."/>
        </authorList>
    </citation>
    <scope>NUCLEOTIDE SEQUENCE [LARGE SCALE GENOMIC DNA]</scope>
    <source>
        <strain evidence="4">ACCC05744</strain>
    </source>
</reference>
<dbReference type="Pfam" id="PF07498">
    <property type="entry name" value="Rho_N"/>
    <property type="match status" value="1"/>
</dbReference>
<dbReference type="GO" id="GO:0006353">
    <property type="term" value="P:DNA-templated transcription termination"/>
    <property type="evidence" value="ECO:0007669"/>
    <property type="project" value="InterPro"/>
</dbReference>
<dbReference type="Gene3D" id="1.10.720.10">
    <property type="match status" value="1"/>
</dbReference>
<name>A0A0B8SZ12_9SPHI</name>
<dbReference type="AlphaFoldDB" id="A0A0B8SZ12"/>